<evidence type="ECO:0000256" key="1">
    <source>
        <dbReference type="ARBA" id="ARBA00022729"/>
    </source>
</evidence>
<dbReference type="Pfam" id="PF04043">
    <property type="entry name" value="PMEI"/>
    <property type="match status" value="1"/>
</dbReference>
<reference evidence="5" key="1">
    <citation type="journal article" date="2016" name="Nat. Genet.">
        <title>The genome sequences of Arachis duranensis and Arachis ipaensis, the diploid ancestors of cultivated peanut.</title>
        <authorList>
            <person name="Bertioli D.J."/>
            <person name="Cannon S.B."/>
            <person name="Froenicke L."/>
            <person name="Huang G."/>
            <person name="Farmer A.D."/>
            <person name="Cannon E.K."/>
            <person name="Liu X."/>
            <person name="Gao D."/>
            <person name="Clevenger J."/>
            <person name="Dash S."/>
            <person name="Ren L."/>
            <person name="Moretzsohn M.C."/>
            <person name="Shirasawa K."/>
            <person name="Huang W."/>
            <person name="Vidigal B."/>
            <person name="Abernathy B."/>
            <person name="Chu Y."/>
            <person name="Niederhuth C.E."/>
            <person name="Umale P."/>
            <person name="Araujo A.C."/>
            <person name="Kozik A."/>
            <person name="Kim K.D."/>
            <person name="Burow M.D."/>
            <person name="Varshney R.K."/>
            <person name="Wang X."/>
            <person name="Zhang X."/>
            <person name="Barkley N."/>
            <person name="Guimaraes P.M."/>
            <person name="Isobe S."/>
            <person name="Guo B."/>
            <person name="Liao B."/>
            <person name="Stalker H.T."/>
            <person name="Schmitz R.J."/>
            <person name="Scheffler B.E."/>
            <person name="Leal-Bertioli S.C."/>
            <person name="Xun X."/>
            <person name="Jackson S.A."/>
            <person name="Michelmore R."/>
            <person name="Ozias-Akins P."/>
        </authorList>
    </citation>
    <scope>NUCLEOTIDE SEQUENCE [LARGE SCALE GENOMIC DNA]</scope>
    <source>
        <strain evidence="5">cv. V14167</strain>
    </source>
</reference>
<accession>A0A6P4DPL9</accession>
<evidence type="ECO:0000256" key="3">
    <source>
        <dbReference type="ARBA" id="ARBA00038471"/>
    </source>
</evidence>
<organism evidence="5 6">
    <name type="scientific">Arachis duranensis</name>
    <name type="common">Wild peanut</name>
    <dbReference type="NCBI Taxonomy" id="130453"/>
    <lineage>
        <taxon>Eukaryota</taxon>
        <taxon>Viridiplantae</taxon>
        <taxon>Streptophyta</taxon>
        <taxon>Embryophyta</taxon>
        <taxon>Tracheophyta</taxon>
        <taxon>Spermatophyta</taxon>
        <taxon>Magnoliopsida</taxon>
        <taxon>eudicotyledons</taxon>
        <taxon>Gunneridae</taxon>
        <taxon>Pentapetalae</taxon>
        <taxon>rosids</taxon>
        <taxon>fabids</taxon>
        <taxon>Fabales</taxon>
        <taxon>Fabaceae</taxon>
        <taxon>Papilionoideae</taxon>
        <taxon>50 kb inversion clade</taxon>
        <taxon>dalbergioids sensu lato</taxon>
        <taxon>Dalbergieae</taxon>
        <taxon>Pterocarpus clade</taxon>
        <taxon>Arachis</taxon>
    </lineage>
</organism>
<dbReference type="PANTHER" id="PTHR36710">
    <property type="entry name" value="PECTINESTERASE INHIBITOR-LIKE"/>
    <property type="match status" value="1"/>
</dbReference>
<proteinExistence type="inferred from homology"/>
<dbReference type="PANTHER" id="PTHR36710:SF20">
    <property type="entry name" value="PECTINESTERASE INHIBITOR DOMAIN PROTEIN"/>
    <property type="match status" value="1"/>
</dbReference>
<reference evidence="6" key="2">
    <citation type="submission" date="2025-08" db="UniProtKB">
        <authorList>
            <consortium name="RefSeq"/>
        </authorList>
    </citation>
    <scope>IDENTIFICATION</scope>
    <source>
        <tissue evidence="6">Whole plant</tissue>
    </source>
</reference>
<sequence length="201" mass="22138">MVHFFVNNVRPYPLIWSLVLAFLFLDATPYAAKIVTVEEICKNPNPAYALTFAYCSNLLNSIPGGAKGANVDSLAQYTLEVLQSNLTNTVNLLKSLIANSSTSPDLLDVYHICLNNLDDIGGRGQGALAEIERIKNGLKEHVYSLFISGLTDTLIYLQNCMSVDHGTPNREFHDPSLLPQYTGDIQKVIGILEAMSVYLFP</sequence>
<keyword evidence="2" id="KW-1015">Disulfide bond</keyword>
<dbReference type="InterPro" id="IPR052421">
    <property type="entry name" value="PCW_Enzyme_Inhibitor"/>
</dbReference>
<dbReference type="GeneID" id="107495257"/>
<dbReference type="InterPro" id="IPR006501">
    <property type="entry name" value="Pectinesterase_inhib_dom"/>
</dbReference>
<name>A0A6P4DPL9_ARADU</name>
<dbReference type="Gene3D" id="1.20.140.40">
    <property type="entry name" value="Invertase/pectin methylesterase inhibitor family protein"/>
    <property type="match status" value="1"/>
</dbReference>
<dbReference type="GO" id="GO:0004857">
    <property type="term" value="F:enzyme inhibitor activity"/>
    <property type="evidence" value="ECO:0007669"/>
    <property type="project" value="InterPro"/>
</dbReference>
<gene>
    <name evidence="6" type="primary">LOC107495257</name>
</gene>
<dbReference type="SMART" id="SM00856">
    <property type="entry name" value="PMEI"/>
    <property type="match status" value="1"/>
</dbReference>
<evidence type="ECO:0000313" key="5">
    <source>
        <dbReference type="Proteomes" id="UP000515211"/>
    </source>
</evidence>
<keyword evidence="1" id="KW-0732">Signal</keyword>
<dbReference type="OrthoDB" id="1413774at2759"/>
<evidence type="ECO:0000259" key="4">
    <source>
        <dbReference type="SMART" id="SM00856"/>
    </source>
</evidence>
<dbReference type="AlphaFoldDB" id="A0A6P4DPL9"/>
<dbReference type="Proteomes" id="UP000515211">
    <property type="component" value="Chromosome 6"/>
</dbReference>
<dbReference type="InterPro" id="IPR035513">
    <property type="entry name" value="Invertase/methylesterase_inhib"/>
</dbReference>
<dbReference type="RefSeq" id="XP_015971852.1">
    <property type="nucleotide sequence ID" value="XM_016116366.1"/>
</dbReference>
<protein>
    <submittedName>
        <fullName evidence="6">Uncharacterized protein LOC107495257</fullName>
    </submittedName>
</protein>
<keyword evidence="5" id="KW-1185">Reference proteome</keyword>
<evidence type="ECO:0000256" key="2">
    <source>
        <dbReference type="ARBA" id="ARBA00023157"/>
    </source>
</evidence>
<comment type="similarity">
    <text evidence="3">Belongs to the PMEI family.</text>
</comment>
<feature type="domain" description="Pectinesterase inhibitor" evidence="4">
    <location>
        <begin position="32"/>
        <end position="195"/>
    </location>
</feature>
<dbReference type="SUPFAM" id="SSF101148">
    <property type="entry name" value="Plant invertase/pectin methylesterase inhibitor"/>
    <property type="match status" value="1"/>
</dbReference>
<evidence type="ECO:0000313" key="6">
    <source>
        <dbReference type="RefSeq" id="XP_015971852.1"/>
    </source>
</evidence>
<dbReference type="KEGG" id="adu:107495257"/>